<sequence length="71" mass="8017">MAGVDRYQKDFKSLVCSISLLCKLTVLLGRNESPCRPYEYFSERESDVENAHHTHGVDSFVGERPLKVGSN</sequence>
<reference evidence="1" key="1">
    <citation type="submission" date="2014-11" db="EMBL/GenBank/DDBJ databases">
        <authorList>
            <person name="Amaro Gonzalez C."/>
        </authorList>
    </citation>
    <scope>NUCLEOTIDE SEQUENCE</scope>
</reference>
<dbReference type="EMBL" id="GBXM01021929">
    <property type="protein sequence ID" value="JAH86648.1"/>
    <property type="molecule type" value="Transcribed_RNA"/>
</dbReference>
<name>A0A0E9WAX9_ANGAN</name>
<accession>A0A0E9WAX9</accession>
<protein>
    <submittedName>
        <fullName evidence="1">Uncharacterized protein</fullName>
    </submittedName>
</protein>
<evidence type="ECO:0000313" key="1">
    <source>
        <dbReference type="EMBL" id="JAH86648.1"/>
    </source>
</evidence>
<dbReference type="AlphaFoldDB" id="A0A0E9WAX9"/>
<organism evidence="1">
    <name type="scientific">Anguilla anguilla</name>
    <name type="common">European freshwater eel</name>
    <name type="synonym">Muraena anguilla</name>
    <dbReference type="NCBI Taxonomy" id="7936"/>
    <lineage>
        <taxon>Eukaryota</taxon>
        <taxon>Metazoa</taxon>
        <taxon>Chordata</taxon>
        <taxon>Craniata</taxon>
        <taxon>Vertebrata</taxon>
        <taxon>Euteleostomi</taxon>
        <taxon>Actinopterygii</taxon>
        <taxon>Neopterygii</taxon>
        <taxon>Teleostei</taxon>
        <taxon>Anguilliformes</taxon>
        <taxon>Anguillidae</taxon>
        <taxon>Anguilla</taxon>
    </lineage>
</organism>
<proteinExistence type="predicted"/>
<reference evidence="1" key="2">
    <citation type="journal article" date="2015" name="Fish Shellfish Immunol.">
        <title>Early steps in the European eel (Anguilla anguilla)-Vibrio vulnificus interaction in the gills: Role of the RtxA13 toxin.</title>
        <authorList>
            <person name="Callol A."/>
            <person name="Pajuelo D."/>
            <person name="Ebbesson L."/>
            <person name="Teles M."/>
            <person name="MacKenzie S."/>
            <person name="Amaro C."/>
        </authorList>
    </citation>
    <scope>NUCLEOTIDE SEQUENCE</scope>
</reference>